<feature type="region of interest" description="Disordered" evidence="1">
    <location>
        <begin position="71"/>
        <end position="184"/>
    </location>
</feature>
<accession>A0A118K204</accession>
<feature type="compositionally biased region" description="Basic and acidic residues" evidence="1">
    <location>
        <begin position="174"/>
        <end position="184"/>
    </location>
</feature>
<feature type="non-terminal residue" evidence="2">
    <location>
        <position position="1"/>
    </location>
</feature>
<comment type="caution">
    <text evidence="2">The sequence shown here is derived from an EMBL/GenBank/DDBJ whole genome shotgun (WGS) entry which is preliminary data.</text>
</comment>
<organism evidence="2 3">
    <name type="scientific">Cynara cardunculus var. scolymus</name>
    <name type="common">Globe artichoke</name>
    <name type="synonym">Cynara scolymus</name>
    <dbReference type="NCBI Taxonomy" id="59895"/>
    <lineage>
        <taxon>Eukaryota</taxon>
        <taxon>Viridiplantae</taxon>
        <taxon>Streptophyta</taxon>
        <taxon>Embryophyta</taxon>
        <taxon>Tracheophyta</taxon>
        <taxon>Spermatophyta</taxon>
        <taxon>Magnoliopsida</taxon>
        <taxon>eudicotyledons</taxon>
        <taxon>Gunneridae</taxon>
        <taxon>Pentapetalae</taxon>
        <taxon>asterids</taxon>
        <taxon>campanulids</taxon>
        <taxon>Asterales</taxon>
        <taxon>Asteraceae</taxon>
        <taxon>Carduoideae</taxon>
        <taxon>Cardueae</taxon>
        <taxon>Carduinae</taxon>
        <taxon>Cynara</taxon>
    </lineage>
</organism>
<dbReference type="Pfam" id="PF12043">
    <property type="entry name" value="DUF3527"/>
    <property type="match status" value="2"/>
</dbReference>
<feature type="region of interest" description="Disordered" evidence="1">
    <location>
        <begin position="1"/>
        <end position="41"/>
    </location>
</feature>
<gene>
    <name evidence="2" type="ORF">Ccrd_018053</name>
</gene>
<sequence>MGTYQKKSSSLKGKMKIQDEGVDGSGNFYGNSETNAKDSVGVDHRISSENIHSYMNKNTLSSYPLLVEHDSARNPSSASRLEEKRSSVSSKNSDMNMSTTVASKQRNMSPIRRFSFGLSSKSASSTTTRKRGDSPVSRKSTADNSSVSNRSQSSPLRRLLEPLFPSKAANPRQSTDRCHQDPKLKVKTKLDLRSCSDNSNMNDTAESTSRTQALFETVVKNGRQMFTFAVENDKKILAATVRDLSSSGKDNNNRWIYSFFTINEIKEKKGGLFSQTRKDKAQGYVSNIVAQMNVSNRSISSCNTREFSLFHVDSNGQSHAEVAAIVVKFSENVDEKEDDQEIFNMTVILPGGNHGVSSKGKPPSPLIQRWLSGGVCDCGGWDLGCRLRTLINQEGMFSVEYNSCLSSLEVFSICISVVECRKSCEHTESRTYVAKQVEDDRNPVSFASFPPMSPVGR</sequence>
<keyword evidence="3" id="KW-1185">Reference proteome</keyword>
<evidence type="ECO:0000313" key="2">
    <source>
        <dbReference type="EMBL" id="KVI03647.1"/>
    </source>
</evidence>
<dbReference type="Proteomes" id="UP000243975">
    <property type="component" value="Unassembled WGS sequence"/>
</dbReference>
<dbReference type="PANTHER" id="PTHR31390">
    <property type="entry name" value="EXPRESSED PROTEIN"/>
    <property type="match status" value="1"/>
</dbReference>
<dbReference type="InterPro" id="IPR021916">
    <property type="entry name" value="DUF3527"/>
</dbReference>
<feature type="compositionally biased region" description="Polar residues" evidence="1">
    <location>
        <begin position="1"/>
        <end position="11"/>
    </location>
</feature>
<feature type="compositionally biased region" description="Polar residues" evidence="1">
    <location>
        <begin position="87"/>
        <end position="108"/>
    </location>
</feature>
<dbReference type="STRING" id="59895.A0A118K204"/>
<proteinExistence type="predicted"/>
<feature type="compositionally biased region" description="Low complexity" evidence="1">
    <location>
        <begin position="113"/>
        <end position="127"/>
    </location>
</feature>
<name>A0A118K204_CYNCS</name>
<dbReference type="PANTHER" id="PTHR31390:SF17">
    <property type="entry name" value="TUBBY C-TERMINAL-LIKE DOMAIN-CONTAINING PROTEIN"/>
    <property type="match status" value="1"/>
</dbReference>
<dbReference type="AlphaFoldDB" id="A0A118K204"/>
<feature type="compositionally biased region" description="Low complexity" evidence="1">
    <location>
        <begin position="145"/>
        <end position="154"/>
    </location>
</feature>
<reference evidence="2 3" key="1">
    <citation type="journal article" date="2016" name="Sci. Rep.">
        <title>The genome sequence of the outbreeding globe artichoke constructed de novo incorporating a phase-aware low-pass sequencing strategy of F1 progeny.</title>
        <authorList>
            <person name="Scaglione D."/>
            <person name="Reyes-Chin-Wo S."/>
            <person name="Acquadro A."/>
            <person name="Froenicke L."/>
            <person name="Portis E."/>
            <person name="Beitel C."/>
            <person name="Tirone M."/>
            <person name="Mauro R."/>
            <person name="Lo Monaco A."/>
            <person name="Mauromicale G."/>
            <person name="Faccioli P."/>
            <person name="Cattivelli L."/>
            <person name="Rieseberg L."/>
            <person name="Michelmore R."/>
            <person name="Lanteri S."/>
        </authorList>
    </citation>
    <scope>NUCLEOTIDE SEQUENCE [LARGE SCALE GENOMIC DNA]</scope>
    <source>
        <strain evidence="2">2C</strain>
    </source>
</reference>
<dbReference type="OMA" id="SHRIHRC"/>
<dbReference type="Gramene" id="KVI03647">
    <property type="protein sequence ID" value="KVI03647"/>
    <property type="gene ID" value="Ccrd_018053"/>
</dbReference>
<evidence type="ECO:0000313" key="3">
    <source>
        <dbReference type="Proteomes" id="UP000243975"/>
    </source>
</evidence>
<dbReference type="EMBL" id="LEKV01002335">
    <property type="protein sequence ID" value="KVI03647.1"/>
    <property type="molecule type" value="Genomic_DNA"/>
</dbReference>
<protein>
    <submittedName>
        <fullName evidence="2">Uncharacterized protein</fullName>
    </submittedName>
</protein>
<evidence type="ECO:0000256" key="1">
    <source>
        <dbReference type="SAM" id="MobiDB-lite"/>
    </source>
</evidence>